<organism evidence="1 2">
    <name type="scientific">Dimargaris cristalligena</name>
    <dbReference type="NCBI Taxonomy" id="215637"/>
    <lineage>
        <taxon>Eukaryota</taxon>
        <taxon>Fungi</taxon>
        <taxon>Fungi incertae sedis</taxon>
        <taxon>Zoopagomycota</taxon>
        <taxon>Kickxellomycotina</taxon>
        <taxon>Dimargaritomycetes</taxon>
        <taxon>Dimargaritales</taxon>
        <taxon>Dimargaritaceae</taxon>
        <taxon>Dimargaris</taxon>
    </lineage>
</organism>
<evidence type="ECO:0000313" key="2">
    <source>
        <dbReference type="Proteomes" id="UP000268162"/>
    </source>
</evidence>
<protein>
    <submittedName>
        <fullName evidence="1">Uncharacterized protein</fullName>
    </submittedName>
</protein>
<dbReference type="Proteomes" id="UP000268162">
    <property type="component" value="Unassembled WGS sequence"/>
</dbReference>
<gene>
    <name evidence="1" type="ORF">BJ085DRAFT_32858</name>
</gene>
<dbReference type="AlphaFoldDB" id="A0A4P9ZJV4"/>
<dbReference type="EMBL" id="ML003990">
    <property type="protein sequence ID" value="RKP33355.1"/>
    <property type="molecule type" value="Genomic_DNA"/>
</dbReference>
<proteinExistence type="predicted"/>
<accession>A0A4P9ZJV4</accession>
<name>A0A4P9ZJV4_9FUNG</name>
<keyword evidence="2" id="KW-1185">Reference proteome</keyword>
<sequence>MSLVKEYFLGTLTLEPLDLTTYLKYLDNPTQVTSTDHLSFERFIPSLNDSWNLFNDNEKIKIFHSQFTMDSLRSSDAEEHLGNLTLKAPFYNGHILETTLAHITWCLLQKVTAALPSHPSQSPFNKVKEFFKYSLDEVFKLDTMDLYFDHAIVALFTLALTTQSFTMLAQGGEDLSTEEHINNIAAFFDQYLEWDLGVVSVDEALDNIYAHDYFSILKW</sequence>
<evidence type="ECO:0000313" key="1">
    <source>
        <dbReference type="EMBL" id="RKP33355.1"/>
    </source>
</evidence>
<reference evidence="2" key="1">
    <citation type="journal article" date="2018" name="Nat. Microbiol.">
        <title>Leveraging single-cell genomics to expand the fungal tree of life.</title>
        <authorList>
            <person name="Ahrendt S.R."/>
            <person name="Quandt C.A."/>
            <person name="Ciobanu D."/>
            <person name="Clum A."/>
            <person name="Salamov A."/>
            <person name="Andreopoulos B."/>
            <person name="Cheng J.F."/>
            <person name="Woyke T."/>
            <person name="Pelin A."/>
            <person name="Henrissat B."/>
            <person name="Reynolds N.K."/>
            <person name="Benny G.L."/>
            <person name="Smith M.E."/>
            <person name="James T.Y."/>
            <person name="Grigoriev I.V."/>
        </authorList>
    </citation>
    <scope>NUCLEOTIDE SEQUENCE [LARGE SCALE GENOMIC DNA]</scope>
    <source>
        <strain evidence="2">RSA 468</strain>
    </source>
</reference>